<dbReference type="PRINTS" id="PR00081">
    <property type="entry name" value="GDHRDH"/>
</dbReference>
<evidence type="ECO:0000256" key="2">
    <source>
        <dbReference type="ARBA" id="ARBA00023002"/>
    </source>
</evidence>
<organism evidence="3 4">
    <name type="scientific">Xylanimonas protaetiae</name>
    <dbReference type="NCBI Taxonomy" id="2509457"/>
    <lineage>
        <taxon>Bacteria</taxon>
        <taxon>Bacillati</taxon>
        <taxon>Actinomycetota</taxon>
        <taxon>Actinomycetes</taxon>
        <taxon>Micrococcales</taxon>
        <taxon>Promicromonosporaceae</taxon>
        <taxon>Xylanimonas</taxon>
    </lineage>
</organism>
<evidence type="ECO:0000256" key="1">
    <source>
        <dbReference type="ARBA" id="ARBA00006484"/>
    </source>
</evidence>
<dbReference type="Proteomes" id="UP000292118">
    <property type="component" value="Chromosome"/>
</dbReference>
<comment type="similarity">
    <text evidence="1">Belongs to the short-chain dehydrogenases/reductases (SDR) family.</text>
</comment>
<dbReference type="InterPro" id="IPR020904">
    <property type="entry name" value="Sc_DH/Rdtase_CS"/>
</dbReference>
<dbReference type="InterPro" id="IPR002347">
    <property type="entry name" value="SDR_fam"/>
</dbReference>
<dbReference type="NCBIfam" id="NF004513">
    <property type="entry name" value="PRK05854.1"/>
    <property type="match status" value="1"/>
</dbReference>
<dbReference type="PANTHER" id="PTHR43157:SF31">
    <property type="entry name" value="PHOSPHATIDYLINOSITOL-GLYCAN BIOSYNTHESIS CLASS F PROTEIN"/>
    <property type="match status" value="1"/>
</dbReference>
<dbReference type="InterPro" id="IPR036291">
    <property type="entry name" value="NAD(P)-bd_dom_sf"/>
</dbReference>
<keyword evidence="2" id="KW-0560">Oxidoreductase</keyword>
<dbReference type="EMBL" id="CP035493">
    <property type="protein sequence ID" value="QAY70832.1"/>
    <property type="molecule type" value="Genomic_DNA"/>
</dbReference>
<sequence>MYTVPRQTGRTVVVTGASSGTGREAAVRLAGAGARVVLAVRDQGRGDAALAALHATHPRAQAEVRIVDLADLTSVRAFADGLHRDLDHLDTLVNNAGVMAVPTRHETVDGHELQWGTNFLGPLALTNLLLPLLLASPAPRVATMSSGTANWGRIDLADPDRTRRYSASGAYAASKLADLYLARHLAHVSDRRGWGLVSTAAHPGFTRTNLQSAGPNLGRAKPRWSPLQGMRILPSMLPPEGAGPILFAAADPAAANGAYYGPTGRFTLVGEPGPARLNRRMRDDAAAARVWAAAEQITGTALPLA</sequence>
<accession>A0A4P6F561</accession>
<dbReference type="PROSITE" id="PS00061">
    <property type="entry name" value="ADH_SHORT"/>
    <property type="match status" value="1"/>
</dbReference>
<dbReference type="PANTHER" id="PTHR43157">
    <property type="entry name" value="PHOSPHATIDYLINOSITOL-GLYCAN BIOSYNTHESIS CLASS F PROTEIN-RELATED"/>
    <property type="match status" value="1"/>
</dbReference>
<dbReference type="KEGG" id="xya:ET471_13035"/>
<dbReference type="GO" id="GO:0016491">
    <property type="term" value="F:oxidoreductase activity"/>
    <property type="evidence" value="ECO:0007669"/>
    <property type="project" value="UniProtKB-KW"/>
</dbReference>
<gene>
    <name evidence="3" type="ORF">ET471_13035</name>
</gene>
<dbReference type="Gene3D" id="3.40.50.720">
    <property type="entry name" value="NAD(P)-binding Rossmann-like Domain"/>
    <property type="match status" value="1"/>
</dbReference>
<dbReference type="SUPFAM" id="SSF51735">
    <property type="entry name" value="NAD(P)-binding Rossmann-fold domains"/>
    <property type="match status" value="1"/>
</dbReference>
<name>A0A4P6F561_9MICO</name>
<reference evidence="3 4" key="1">
    <citation type="submission" date="2019-01" db="EMBL/GenBank/DDBJ databases">
        <title>Genome sequencing of strain FW10M-9.</title>
        <authorList>
            <person name="Heo J."/>
            <person name="Kim S.-J."/>
            <person name="Kim J.-S."/>
            <person name="Hong S.-B."/>
            <person name="Kwon S.-W."/>
        </authorList>
    </citation>
    <scope>NUCLEOTIDE SEQUENCE [LARGE SCALE GENOMIC DNA]</scope>
    <source>
        <strain evidence="3 4">FW10M-9</strain>
    </source>
</reference>
<dbReference type="RefSeq" id="WP_129188966.1">
    <property type="nucleotide sequence ID" value="NZ_CP035493.1"/>
</dbReference>
<dbReference type="AlphaFoldDB" id="A0A4P6F561"/>
<proteinExistence type="inferred from homology"/>
<evidence type="ECO:0000313" key="3">
    <source>
        <dbReference type="EMBL" id="QAY70832.1"/>
    </source>
</evidence>
<evidence type="ECO:0000313" key="4">
    <source>
        <dbReference type="Proteomes" id="UP000292118"/>
    </source>
</evidence>
<dbReference type="OrthoDB" id="4577644at2"/>
<keyword evidence="4" id="KW-1185">Reference proteome</keyword>
<dbReference type="Pfam" id="PF00106">
    <property type="entry name" value="adh_short"/>
    <property type="match status" value="1"/>
</dbReference>
<protein>
    <submittedName>
        <fullName evidence="3">SDR family NAD(P)-dependent oxidoreductase</fullName>
    </submittedName>
</protein>